<feature type="region of interest" description="Disordered" evidence="1">
    <location>
        <begin position="527"/>
        <end position="567"/>
    </location>
</feature>
<feature type="compositionally biased region" description="Basic and acidic residues" evidence="1">
    <location>
        <begin position="527"/>
        <end position="547"/>
    </location>
</feature>
<accession>A0AAN8UN24</accession>
<dbReference type="AlphaFoldDB" id="A0AAN8UN24"/>
<dbReference type="Proteomes" id="UP001370490">
    <property type="component" value="Unassembled WGS sequence"/>
</dbReference>
<evidence type="ECO:0000256" key="1">
    <source>
        <dbReference type="SAM" id="MobiDB-lite"/>
    </source>
</evidence>
<gene>
    <name evidence="2" type="ORF">RJ641_015877</name>
</gene>
<dbReference type="PANTHER" id="PTHR34962:SF1">
    <property type="entry name" value="EMBRYO DEFECTIVE 1703-RELATED"/>
    <property type="match status" value="1"/>
</dbReference>
<protein>
    <submittedName>
        <fullName evidence="2">Uncharacterized protein</fullName>
    </submittedName>
</protein>
<dbReference type="PANTHER" id="PTHR34962">
    <property type="entry name" value="EMBRYO DEFECTIVE 1703-RELATED"/>
    <property type="match status" value="1"/>
</dbReference>
<sequence length="1131" mass="127521">MDLPTASISYNSRILSRHSILTPKIHFRAYKRRHPQTHQNFPSKSLLKPSISASTCFYKPTSLHISAQFSRRSKRRNYLKKKLLDDQQVRPNLTTRYPFHDFDDINDKSVEHRNYVSGSGLESGDLGDSELWNKLENWVHRYSKDIELWGSGSGPIFTVFVDSDGNVNRVRVNEDEILKRCGGDENLDELKLRVLRAKSMAGEIERGEYELPRNSTLAKFVVSSDKLGFLGGIQSVVQQPGLLFKVSRVGLMVLCGLIAFWSLKRLLGVGEEKAELTRLEKEMLRRKIKARKEKESLEKGSVEVLQNSPIPSWLSGERPHINKEVLTNSILKAKEFSDKLTLQDSASMGTNVSTNLGDKIAKIREMARRARETEAQNNVAVDSGNDDQVLEREKEIVNEEMYDETEVNIQDVDKGVKILNNHLNGDLDQILDPNAITETTNQVSRADGCGSFEEAASVENIDLLVSSSFSSVNVLDNAPKSSSDPKGSEITLNLSGGIKTSDINSSQSSSSAKSRIILSVKEAREYLSQKSDKQKHADKPQAERAQKGADVTNLPCGKGGNEVHGLENNHDVAVPFNSGELSNSAVSTSESKNSGLKEEFASAVIKDLESSADDYRENDINLAGASQDSEDNAGIADTGTTLVKENWMEKNFHKFEPIVQKISAGFKDGYMIAREKVKESNIGSELTRLFSNEDDAEFEWMKDDRLRDIVFKVRDNELAGRDPFYMMKSDDKNAFFEGLEKKVEKENEKLANLHDWLHSNIENLDYGADGISLYDPPEKVIPRWKGSSNGPEFLKNLVAVENAKPSYPVKKNEEHSLQKPGESLVLEHVPSSSAAYDPKNKFQNVSLKESKTFIESSDGSIRPGKKSGKEYWQHTKKWSRGFLESYNATTDPELKSVMRDMGKDLDRWITEKEIQEAAKLMDKIPVKGRKFIEKKVSKLKREMELFGPQAVVSKYSEYAEEKEEDYLWWLDLPFVLGIELYTTEDGKQKIGFYSLEMAPDLELEPKQYHVIAFEDAGDCKNLCYIIQAHMEMLGNGNAFVVARPPKDAFREAKANGFGVTVIRKGELQFNVDQPLEEVEDMMIEIGSKIYHDKLMKERSVDTSSLMKGLLTASKPTKRKRSKSRRKNPTKY</sequence>
<evidence type="ECO:0000313" key="2">
    <source>
        <dbReference type="EMBL" id="KAK6919973.1"/>
    </source>
</evidence>
<dbReference type="EMBL" id="JBAMMX010000021">
    <property type="protein sequence ID" value="KAK6919973.1"/>
    <property type="molecule type" value="Genomic_DNA"/>
</dbReference>
<comment type="caution">
    <text evidence="2">The sequence shown here is derived from an EMBL/GenBank/DDBJ whole genome shotgun (WGS) entry which is preliminary data.</text>
</comment>
<evidence type="ECO:0000313" key="3">
    <source>
        <dbReference type="Proteomes" id="UP001370490"/>
    </source>
</evidence>
<organism evidence="2 3">
    <name type="scientific">Dillenia turbinata</name>
    <dbReference type="NCBI Taxonomy" id="194707"/>
    <lineage>
        <taxon>Eukaryota</taxon>
        <taxon>Viridiplantae</taxon>
        <taxon>Streptophyta</taxon>
        <taxon>Embryophyta</taxon>
        <taxon>Tracheophyta</taxon>
        <taxon>Spermatophyta</taxon>
        <taxon>Magnoliopsida</taxon>
        <taxon>eudicotyledons</taxon>
        <taxon>Gunneridae</taxon>
        <taxon>Pentapetalae</taxon>
        <taxon>Dilleniales</taxon>
        <taxon>Dilleniaceae</taxon>
        <taxon>Dillenia</taxon>
    </lineage>
</organism>
<keyword evidence="3" id="KW-1185">Reference proteome</keyword>
<reference evidence="2 3" key="1">
    <citation type="submission" date="2023-12" db="EMBL/GenBank/DDBJ databases">
        <title>A high-quality genome assembly for Dillenia turbinata (Dilleniales).</title>
        <authorList>
            <person name="Chanderbali A."/>
        </authorList>
    </citation>
    <scope>NUCLEOTIDE SEQUENCE [LARGE SCALE GENOMIC DNA]</scope>
    <source>
        <strain evidence="2">LSX21</strain>
        <tissue evidence="2">Leaf</tissue>
    </source>
</reference>
<feature type="compositionally biased region" description="Basic residues" evidence="1">
    <location>
        <begin position="1115"/>
        <end position="1131"/>
    </location>
</feature>
<feature type="region of interest" description="Disordered" evidence="1">
    <location>
        <begin position="1102"/>
        <end position="1131"/>
    </location>
</feature>
<feature type="region of interest" description="Disordered" evidence="1">
    <location>
        <begin position="477"/>
        <end position="507"/>
    </location>
</feature>
<feature type="compositionally biased region" description="Polar residues" evidence="1">
    <location>
        <begin position="479"/>
        <end position="494"/>
    </location>
</feature>
<name>A0AAN8UN24_9MAGN</name>
<proteinExistence type="predicted"/>